<dbReference type="SMART" id="SM00079">
    <property type="entry name" value="PBPe"/>
    <property type="match status" value="1"/>
</dbReference>
<dbReference type="Gene3D" id="3.40.190.10">
    <property type="entry name" value="Periplasmic binding protein-like II"/>
    <property type="match status" value="2"/>
</dbReference>
<reference evidence="11 12" key="1">
    <citation type="submission" date="2023-07" db="EMBL/GenBank/DDBJ databases">
        <title>Sorghum-associated microbial communities from plants grown in Nebraska, USA.</title>
        <authorList>
            <person name="Schachtman D."/>
        </authorList>
    </citation>
    <scope>NUCLEOTIDE SEQUENCE [LARGE SCALE GENOMIC DNA]</scope>
    <source>
        <strain evidence="11 12">CC482</strain>
    </source>
</reference>
<dbReference type="SUPFAM" id="SSF161098">
    <property type="entry name" value="MetI-like"/>
    <property type="match status" value="1"/>
</dbReference>
<evidence type="ECO:0000313" key="11">
    <source>
        <dbReference type="EMBL" id="MDQ0113460.1"/>
    </source>
</evidence>
<feature type="transmembrane region" description="Helical" evidence="9">
    <location>
        <begin position="338"/>
        <end position="361"/>
    </location>
</feature>
<keyword evidence="5 9" id="KW-0812">Transmembrane</keyword>
<evidence type="ECO:0000256" key="1">
    <source>
        <dbReference type="ARBA" id="ARBA00004651"/>
    </source>
</evidence>
<dbReference type="SMART" id="SM00062">
    <property type="entry name" value="PBPb"/>
    <property type="match status" value="1"/>
</dbReference>
<gene>
    <name evidence="11" type="ORF">J2T15_002901</name>
</gene>
<evidence type="ECO:0000256" key="9">
    <source>
        <dbReference type="RuleBase" id="RU363032"/>
    </source>
</evidence>
<dbReference type="Gene3D" id="1.10.3720.10">
    <property type="entry name" value="MetI-like"/>
    <property type="match status" value="1"/>
</dbReference>
<proteinExistence type="inferred from homology"/>
<keyword evidence="4" id="KW-1003">Cell membrane</keyword>
<keyword evidence="8 9" id="KW-0472">Membrane</keyword>
<organism evidence="11 12">
    <name type="scientific">Paenibacillus harenae</name>
    <dbReference type="NCBI Taxonomy" id="306543"/>
    <lineage>
        <taxon>Bacteria</taxon>
        <taxon>Bacillati</taxon>
        <taxon>Bacillota</taxon>
        <taxon>Bacilli</taxon>
        <taxon>Bacillales</taxon>
        <taxon>Paenibacillaceae</taxon>
        <taxon>Paenibacillus</taxon>
    </lineage>
</organism>
<dbReference type="RefSeq" id="WP_307204659.1">
    <property type="nucleotide sequence ID" value="NZ_JAUSSU010000005.1"/>
</dbReference>
<keyword evidence="6" id="KW-0029">Amino-acid transport</keyword>
<evidence type="ECO:0000256" key="8">
    <source>
        <dbReference type="ARBA" id="ARBA00023136"/>
    </source>
</evidence>
<keyword evidence="12" id="KW-1185">Reference proteome</keyword>
<sequence length="502" mass="55443">MTTKKLNRIYAALVAAAILILAAGFIQQSIHRQNSIPVLNEGSADATSPENKPKLIMGTSPDYPPYESVDALHGGEIVGLDIDIAKYITSRLGYEMEIESMDFNGLIAALQTGRVDFVMSGMSATEERKQNVDFSSIYYVARNTIVSKSNSPYASTESLKGKRVGAQLGSTQDTFAESLQDVQLKKLNRIPDLVQELKTGRVDAVILEDAVAVEYTSANPDLVHHFIPAAGQEDGYAIAFPKQSPLVDDFNRVLGEISENGRLDDMIKQWFRAEEEEAGPLKQLNLDFGMLGQYAPYMLRGIYVTLLFTFVSALFGFVWGTILSLFKISGIMPLQWFATAYTSVFRGTPLLLQLFLIYYATPQLFRYDISPLLAAGLAFGLNSAAYLSETIRGGIMAVDRGQREAAMALGVPYRTMMVSIIFPQALRTILPALVNECVALLKESSLVSVIGVQDLMRRANVVQSIEFRALEALLFVGVIYYVLVLVLTSLAHLLERRLRRSD</sequence>
<feature type="transmembrane region" description="Helical" evidence="9">
    <location>
        <begin position="302"/>
        <end position="326"/>
    </location>
</feature>
<feature type="domain" description="ABC transmembrane type-1" evidence="10">
    <location>
        <begin position="302"/>
        <end position="491"/>
    </location>
</feature>
<name>A0ABT9U1F0_PAEHA</name>
<evidence type="ECO:0000256" key="3">
    <source>
        <dbReference type="ARBA" id="ARBA00022448"/>
    </source>
</evidence>
<dbReference type="InterPro" id="IPR043429">
    <property type="entry name" value="ArtM/GltK/GlnP/TcyL/YhdX-like"/>
</dbReference>
<dbReference type="PANTHER" id="PTHR30614">
    <property type="entry name" value="MEMBRANE COMPONENT OF AMINO ACID ABC TRANSPORTER"/>
    <property type="match status" value="1"/>
</dbReference>
<feature type="transmembrane region" description="Helical" evidence="9">
    <location>
        <begin position="472"/>
        <end position="494"/>
    </location>
</feature>
<evidence type="ECO:0000256" key="5">
    <source>
        <dbReference type="ARBA" id="ARBA00022692"/>
    </source>
</evidence>
<evidence type="ECO:0000256" key="7">
    <source>
        <dbReference type="ARBA" id="ARBA00022989"/>
    </source>
</evidence>
<keyword evidence="3 9" id="KW-0813">Transport</keyword>
<evidence type="ECO:0000259" key="10">
    <source>
        <dbReference type="PROSITE" id="PS50928"/>
    </source>
</evidence>
<protein>
    <submittedName>
        <fullName evidence="11">Polar amino acid transport system substrate-binding protein</fullName>
    </submittedName>
</protein>
<dbReference type="Pfam" id="PF00497">
    <property type="entry name" value="SBP_bac_3"/>
    <property type="match status" value="1"/>
</dbReference>
<dbReference type="InterPro" id="IPR001320">
    <property type="entry name" value="Iontro_rcpt_C"/>
</dbReference>
<comment type="similarity">
    <text evidence="2">Belongs to the binding-protein-dependent transport system permease family. HisMQ subfamily.</text>
</comment>
<dbReference type="InterPro" id="IPR010065">
    <property type="entry name" value="AA_ABC_transptr_permease_3TM"/>
</dbReference>
<dbReference type="EMBL" id="JAUSSU010000005">
    <property type="protein sequence ID" value="MDQ0113460.1"/>
    <property type="molecule type" value="Genomic_DNA"/>
</dbReference>
<accession>A0ABT9U1F0</accession>
<comment type="caution">
    <text evidence="11">The sequence shown here is derived from an EMBL/GenBank/DDBJ whole genome shotgun (WGS) entry which is preliminary data.</text>
</comment>
<dbReference type="InterPro" id="IPR000515">
    <property type="entry name" value="MetI-like"/>
</dbReference>
<dbReference type="Proteomes" id="UP001229346">
    <property type="component" value="Unassembled WGS sequence"/>
</dbReference>
<dbReference type="InterPro" id="IPR035906">
    <property type="entry name" value="MetI-like_sf"/>
</dbReference>
<evidence type="ECO:0000256" key="6">
    <source>
        <dbReference type="ARBA" id="ARBA00022970"/>
    </source>
</evidence>
<dbReference type="Pfam" id="PF00528">
    <property type="entry name" value="BPD_transp_1"/>
    <property type="match status" value="1"/>
</dbReference>
<dbReference type="CDD" id="cd06261">
    <property type="entry name" value="TM_PBP2"/>
    <property type="match status" value="1"/>
</dbReference>
<dbReference type="PROSITE" id="PS50928">
    <property type="entry name" value="ABC_TM1"/>
    <property type="match status" value="1"/>
</dbReference>
<comment type="subcellular location">
    <subcellularLocation>
        <location evidence="1 9">Cell membrane</location>
        <topology evidence="1 9">Multi-pass membrane protein</topology>
    </subcellularLocation>
</comment>
<dbReference type="NCBIfam" id="TIGR01726">
    <property type="entry name" value="HEQRo_perm_3TM"/>
    <property type="match status" value="1"/>
</dbReference>
<evidence type="ECO:0000256" key="2">
    <source>
        <dbReference type="ARBA" id="ARBA00010072"/>
    </source>
</evidence>
<dbReference type="PANTHER" id="PTHR30614:SF20">
    <property type="entry name" value="GLUTAMINE TRANSPORT SYSTEM PERMEASE PROTEIN GLNP"/>
    <property type="match status" value="1"/>
</dbReference>
<dbReference type="InterPro" id="IPR001638">
    <property type="entry name" value="Solute-binding_3/MltF_N"/>
</dbReference>
<evidence type="ECO:0000313" key="12">
    <source>
        <dbReference type="Proteomes" id="UP001229346"/>
    </source>
</evidence>
<keyword evidence="7 9" id="KW-1133">Transmembrane helix</keyword>
<evidence type="ECO:0000256" key="4">
    <source>
        <dbReference type="ARBA" id="ARBA00022475"/>
    </source>
</evidence>
<dbReference type="SUPFAM" id="SSF53850">
    <property type="entry name" value="Periplasmic binding protein-like II"/>
    <property type="match status" value="1"/>
</dbReference>